<accession>A0A0D6QZP2</accession>
<dbReference type="FunFam" id="1.10.10.60:FF:000168">
    <property type="entry name" value="Telomere repeat-binding factor 1"/>
    <property type="match status" value="1"/>
</dbReference>
<evidence type="ECO:0000259" key="10">
    <source>
        <dbReference type="PROSITE" id="PS50090"/>
    </source>
</evidence>
<evidence type="ECO:0000256" key="4">
    <source>
        <dbReference type="ARBA" id="ARBA00023015"/>
    </source>
</evidence>
<evidence type="ECO:0000256" key="9">
    <source>
        <dbReference type="SAM" id="MobiDB-lite"/>
    </source>
</evidence>
<dbReference type="PROSITE" id="PS51294">
    <property type="entry name" value="HTH_MYB"/>
    <property type="match status" value="1"/>
</dbReference>
<dbReference type="GO" id="GO:0005730">
    <property type="term" value="C:nucleolus"/>
    <property type="evidence" value="ECO:0007669"/>
    <property type="project" value="UniProtKB-SubCell"/>
</dbReference>
<dbReference type="InterPro" id="IPR017930">
    <property type="entry name" value="Myb_dom"/>
</dbReference>
<dbReference type="GO" id="GO:0003691">
    <property type="term" value="F:double-stranded telomeric DNA binding"/>
    <property type="evidence" value="ECO:0007669"/>
    <property type="project" value="InterPro"/>
</dbReference>
<dbReference type="InterPro" id="IPR036390">
    <property type="entry name" value="WH_DNA-bd_sf"/>
</dbReference>
<dbReference type="Pfam" id="PF00538">
    <property type="entry name" value="Linker_histone"/>
    <property type="match status" value="1"/>
</dbReference>
<keyword evidence="8" id="KW-0539">Nucleus</keyword>
<dbReference type="InterPro" id="IPR044597">
    <property type="entry name" value="SMH1-6"/>
</dbReference>
<dbReference type="CDD" id="cd11660">
    <property type="entry name" value="SANT_TRF"/>
    <property type="match status" value="1"/>
</dbReference>
<feature type="domain" description="H15" evidence="12">
    <location>
        <begin position="118"/>
        <end position="186"/>
    </location>
</feature>
<dbReference type="PROSITE" id="PS51504">
    <property type="entry name" value="H15"/>
    <property type="match status" value="1"/>
</dbReference>
<dbReference type="GO" id="GO:0000786">
    <property type="term" value="C:nucleosome"/>
    <property type="evidence" value="ECO:0007669"/>
    <property type="project" value="InterPro"/>
</dbReference>
<feature type="domain" description="HTH myb-type" evidence="11">
    <location>
        <begin position="1"/>
        <end position="61"/>
    </location>
</feature>
<dbReference type="InterPro" id="IPR009057">
    <property type="entry name" value="Homeodomain-like_sf"/>
</dbReference>
<evidence type="ECO:0000256" key="5">
    <source>
        <dbReference type="ARBA" id="ARBA00023054"/>
    </source>
</evidence>
<keyword evidence="4" id="KW-0805">Transcription regulation</keyword>
<dbReference type="CDD" id="cd00073">
    <property type="entry name" value="H15"/>
    <property type="match status" value="1"/>
</dbReference>
<feature type="domain" description="Myb-like" evidence="10">
    <location>
        <begin position="5"/>
        <end position="57"/>
    </location>
</feature>
<dbReference type="AlphaFoldDB" id="A0A0D6QZP2"/>
<dbReference type="PANTHER" id="PTHR46267:SF15">
    <property type="entry name" value="WINGED HELIX-TURN-HELIX TRANSCRIPTION REPRESSOR DNA-BINDING PROTEIN-RELATED"/>
    <property type="match status" value="1"/>
</dbReference>
<sequence>MGAPKQKWTSDEEGALRAGVDKYGPGKWRTIQKDPEFALRLKDRTNVDLKDKWRNMSVSASGQGSRERVRTPKKAVPAIPLQSLTPEATPCAIPIEATPPAVLENLVSTKTPTNGRTPMPRYDDMITEAITALRDPNGNDVASIASYIEERHEVPSNFRRLLSSKLRRLVTQDKIVKIRQNYKLKDQLSATEVKPAVLEPTNPADSLFQHPSITCDMMDASIDRINEASMAAAMKMADAEAKSVMAFEAAQESEYAERLAEESDMFFEAATAIFEKYLEDGIVVLNNEITSDL</sequence>
<dbReference type="InterPro" id="IPR005818">
    <property type="entry name" value="Histone_H1/H5_H15"/>
</dbReference>
<name>A0A0D6QZP2_ARACU</name>
<evidence type="ECO:0000256" key="1">
    <source>
        <dbReference type="ARBA" id="ARBA00004286"/>
    </source>
</evidence>
<evidence type="ECO:0000259" key="12">
    <source>
        <dbReference type="PROSITE" id="PS51504"/>
    </source>
</evidence>
<dbReference type="GO" id="GO:0006334">
    <property type="term" value="P:nucleosome assembly"/>
    <property type="evidence" value="ECO:0007669"/>
    <property type="project" value="InterPro"/>
</dbReference>
<dbReference type="Gene3D" id="1.10.246.220">
    <property type="match status" value="1"/>
</dbReference>
<dbReference type="Gene3D" id="1.10.10.10">
    <property type="entry name" value="Winged helix-like DNA-binding domain superfamily/Winged helix DNA-binding domain"/>
    <property type="match status" value="1"/>
</dbReference>
<keyword evidence="6" id="KW-0238">DNA-binding</keyword>
<evidence type="ECO:0000256" key="7">
    <source>
        <dbReference type="ARBA" id="ARBA00023163"/>
    </source>
</evidence>
<keyword evidence="5" id="KW-0175">Coiled coil</keyword>
<evidence type="ECO:0000256" key="6">
    <source>
        <dbReference type="ARBA" id="ARBA00023125"/>
    </source>
</evidence>
<dbReference type="SMART" id="SM00717">
    <property type="entry name" value="SANT"/>
    <property type="match status" value="1"/>
</dbReference>
<comment type="subcellular location">
    <subcellularLocation>
        <location evidence="1">Chromosome</location>
    </subcellularLocation>
    <subcellularLocation>
        <location evidence="2">Nucleus</location>
        <location evidence="2">Nucleolus</location>
    </subcellularLocation>
</comment>
<evidence type="ECO:0000256" key="8">
    <source>
        <dbReference type="ARBA" id="ARBA00023242"/>
    </source>
</evidence>
<dbReference type="SUPFAM" id="SSF46689">
    <property type="entry name" value="Homeodomain-like"/>
    <property type="match status" value="1"/>
</dbReference>
<dbReference type="PROSITE" id="PS50090">
    <property type="entry name" value="MYB_LIKE"/>
    <property type="match status" value="1"/>
</dbReference>
<organism evidence="13">
    <name type="scientific">Araucaria cunninghamii</name>
    <name type="common">Hoop pine</name>
    <name type="synonym">Moreton Bay pine</name>
    <dbReference type="NCBI Taxonomy" id="56994"/>
    <lineage>
        <taxon>Eukaryota</taxon>
        <taxon>Viridiplantae</taxon>
        <taxon>Streptophyta</taxon>
        <taxon>Embryophyta</taxon>
        <taxon>Tracheophyta</taxon>
        <taxon>Spermatophyta</taxon>
        <taxon>Pinopsida</taxon>
        <taxon>Pinidae</taxon>
        <taxon>Conifers II</taxon>
        <taxon>Araucariales</taxon>
        <taxon>Araucariaceae</taxon>
        <taxon>Araucaria</taxon>
    </lineage>
</organism>
<feature type="region of interest" description="Disordered" evidence="9">
    <location>
        <begin position="1"/>
        <end position="27"/>
    </location>
</feature>
<dbReference type="SMART" id="SM00526">
    <property type="entry name" value="H15"/>
    <property type="match status" value="1"/>
</dbReference>
<dbReference type="SUPFAM" id="SSF46785">
    <property type="entry name" value="Winged helix' DNA-binding domain"/>
    <property type="match status" value="1"/>
</dbReference>
<keyword evidence="3" id="KW-0158">Chromosome</keyword>
<keyword evidence="7" id="KW-0804">Transcription</keyword>
<protein>
    <recommendedName>
        <fullName evidence="14">MYB transcription factor</fullName>
    </recommendedName>
</protein>
<dbReference type="InterPro" id="IPR001005">
    <property type="entry name" value="SANT/Myb"/>
</dbReference>
<dbReference type="Pfam" id="PF00249">
    <property type="entry name" value="Myb_DNA-binding"/>
    <property type="match status" value="1"/>
</dbReference>
<proteinExistence type="predicted"/>
<dbReference type="EMBL" id="GCKF01035105">
    <property type="protein sequence ID" value="JAG97042.1"/>
    <property type="molecule type" value="Transcribed_RNA"/>
</dbReference>
<evidence type="ECO:0000256" key="3">
    <source>
        <dbReference type="ARBA" id="ARBA00022454"/>
    </source>
</evidence>
<evidence type="ECO:0008006" key="14">
    <source>
        <dbReference type="Google" id="ProtNLM"/>
    </source>
</evidence>
<dbReference type="InterPro" id="IPR036388">
    <property type="entry name" value="WH-like_DNA-bd_sf"/>
</dbReference>
<evidence type="ECO:0000313" key="13">
    <source>
        <dbReference type="EMBL" id="JAG97042.1"/>
    </source>
</evidence>
<evidence type="ECO:0000259" key="11">
    <source>
        <dbReference type="PROSITE" id="PS51294"/>
    </source>
</evidence>
<reference evidence="13" key="1">
    <citation type="submission" date="2015-03" db="EMBL/GenBank/DDBJ databases">
        <title>A transcriptome of Araucaria cunninghamii, an australian fine timber species.</title>
        <authorList>
            <person name="Jing Yi C.J.Y."/>
            <person name="Yin San L.Y.S."/>
            <person name="Abdul Karim S.S."/>
            <person name="Wan Azmi N.N."/>
            <person name="Hercus R.R."/>
            <person name="Croft L.L."/>
        </authorList>
    </citation>
    <scope>NUCLEOTIDE SEQUENCE</scope>
    <source>
        <strain evidence="13">MI0301</strain>
        <tissue evidence="13">Leaf</tissue>
    </source>
</reference>
<evidence type="ECO:0000256" key="2">
    <source>
        <dbReference type="ARBA" id="ARBA00004604"/>
    </source>
</evidence>
<dbReference type="PANTHER" id="PTHR46267">
    <property type="entry name" value="SINGLE MYB HISTONE 4"/>
    <property type="match status" value="1"/>
</dbReference>